<reference evidence="2" key="1">
    <citation type="submission" date="2022-04" db="EMBL/GenBank/DDBJ databases">
        <title>Carnegiea gigantea Genome sequencing and assembly v2.</title>
        <authorList>
            <person name="Copetti D."/>
            <person name="Sanderson M.J."/>
            <person name="Burquez A."/>
            <person name="Wojciechowski M.F."/>
        </authorList>
    </citation>
    <scope>NUCLEOTIDE SEQUENCE</scope>
    <source>
        <strain evidence="2">SGP5-SGP5p</strain>
        <tissue evidence="2">Aerial part</tissue>
    </source>
</reference>
<dbReference type="Proteomes" id="UP001153076">
    <property type="component" value="Unassembled WGS sequence"/>
</dbReference>
<gene>
    <name evidence="2" type="ORF">Cgig2_017919</name>
</gene>
<proteinExistence type="predicted"/>
<feature type="compositionally biased region" description="Basic and acidic residues" evidence="1">
    <location>
        <begin position="157"/>
        <end position="168"/>
    </location>
</feature>
<keyword evidence="3" id="KW-1185">Reference proteome</keyword>
<evidence type="ECO:0000313" key="3">
    <source>
        <dbReference type="Proteomes" id="UP001153076"/>
    </source>
</evidence>
<evidence type="ECO:0000256" key="1">
    <source>
        <dbReference type="SAM" id="MobiDB-lite"/>
    </source>
</evidence>
<name>A0A9Q1QDK0_9CARY</name>
<feature type="compositionally biased region" description="Polar residues" evidence="1">
    <location>
        <begin position="93"/>
        <end position="105"/>
    </location>
</feature>
<feature type="compositionally biased region" description="Low complexity" evidence="1">
    <location>
        <begin position="106"/>
        <end position="119"/>
    </location>
</feature>
<protein>
    <submittedName>
        <fullName evidence="2">Uncharacterized protein</fullName>
    </submittedName>
</protein>
<comment type="caution">
    <text evidence="2">The sequence shown here is derived from an EMBL/GenBank/DDBJ whole genome shotgun (WGS) entry which is preliminary data.</text>
</comment>
<accession>A0A9Q1QDK0</accession>
<organism evidence="2 3">
    <name type="scientific">Carnegiea gigantea</name>
    <dbReference type="NCBI Taxonomy" id="171969"/>
    <lineage>
        <taxon>Eukaryota</taxon>
        <taxon>Viridiplantae</taxon>
        <taxon>Streptophyta</taxon>
        <taxon>Embryophyta</taxon>
        <taxon>Tracheophyta</taxon>
        <taxon>Spermatophyta</taxon>
        <taxon>Magnoliopsida</taxon>
        <taxon>eudicotyledons</taxon>
        <taxon>Gunneridae</taxon>
        <taxon>Pentapetalae</taxon>
        <taxon>Caryophyllales</taxon>
        <taxon>Cactineae</taxon>
        <taxon>Cactaceae</taxon>
        <taxon>Cactoideae</taxon>
        <taxon>Echinocereeae</taxon>
        <taxon>Carnegiea</taxon>
    </lineage>
</organism>
<sequence>MSWLDTRSPGVIVEDGVVGIEAAWVAVVDEHASRGRGKKATYQVQTHGEQSIATSFPKDSPVGIATTGLIAKQIQRTLSLIETPKSVHKKLSVPQSPEENSQSNQASMVPASSGPSSGSLQSNEPLPKKVSTKDNGAMKEGVMEDTQRKGFVQAALDKSKKDIPTFGH</sequence>
<dbReference type="EMBL" id="JAKOGI010000292">
    <property type="protein sequence ID" value="KAJ8437566.1"/>
    <property type="molecule type" value="Genomic_DNA"/>
</dbReference>
<evidence type="ECO:0000313" key="2">
    <source>
        <dbReference type="EMBL" id="KAJ8437566.1"/>
    </source>
</evidence>
<feature type="region of interest" description="Disordered" evidence="1">
    <location>
        <begin position="81"/>
        <end position="168"/>
    </location>
</feature>
<dbReference type="AlphaFoldDB" id="A0A9Q1QDK0"/>